<reference evidence="2 3" key="1">
    <citation type="submission" date="2019-07" db="EMBL/GenBank/DDBJ databases">
        <authorList>
            <person name="Huq M.A."/>
        </authorList>
    </citation>
    <scope>NUCLEOTIDE SEQUENCE [LARGE SCALE GENOMIC DNA]</scope>
    <source>
        <strain evidence="2 3">MAH-3</strain>
    </source>
</reference>
<dbReference type="RefSeq" id="WP_144334730.1">
    <property type="nucleotide sequence ID" value="NZ_VLPL01000018.1"/>
</dbReference>
<gene>
    <name evidence="2" type="ORF">FO442_18635</name>
</gene>
<dbReference type="EMBL" id="VLPL01000018">
    <property type="protein sequence ID" value="TSJ38947.1"/>
    <property type="molecule type" value="Genomic_DNA"/>
</dbReference>
<dbReference type="Proteomes" id="UP000316008">
    <property type="component" value="Unassembled WGS sequence"/>
</dbReference>
<organism evidence="2 3">
    <name type="scientific">Fluviicola chungangensis</name>
    <dbReference type="NCBI Taxonomy" id="2597671"/>
    <lineage>
        <taxon>Bacteria</taxon>
        <taxon>Pseudomonadati</taxon>
        <taxon>Bacteroidota</taxon>
        <taxon>Flavobacteriia</taxon>
        <taxon>Flavobacteriales</taxon>
        <taxon>Crocinitomicaceae</taxon>
        <taxon>Fluviicola</taxon>
    </lineage>
</organism>
<feature type="domain" description="Integrase catalytic" evidence="1">
    <location>
        <begin position="98"/>
        <end position="262"/>
    </location>
</feature>
<dbReference type="SUPFAM" id="SSF53098">
    <property type="entry name" value="Ribonuclease H-like"/>
    <property type="match status" value="1"/>
</dbReference>
<dbReference type="InterPro" id="IPR036397">
    <property type="entry name" value="RNaseH_sf"/>
</dbReference>
<protein>
    <submittedName>
        <fullName evidence="2">IS3 family transposase</fullName>
    </submittedName>
</protein>
<accession>A0A556MG96</accession>
<dbReference type="InterPro" id="IPR001584">
    <property type="entry name" value="Integrase_cat-core"/>
</dbReference>
<sequence length="272" mass="32169">MEGILKEQALSVNRACRIVCLTRSMYYYVCKKDDDALIEKLSELSEKYPTRGFETYYGKIRLQGLKWNRKRVLRVYRKLNLKMRRKRKRRIPSRVREPLIIPTMLNDTWSVDFMSDSLENGRRFRVLNVIDDCNREALINEAAFSIPAERLVDTLKRLFSDREKPKKIRVDNGPEFLSKAFTSFCSKHSIELCYIQPGKPSQNAYIERFNRTFREDVLDAYLFGSIQEVNAMAYEWQIDYNANHPHKSLAGQSPWLFKGSNRLEKVKQNNYI</sequence>
<dbReference type="Gene3D" id="3.30.420.10">
    <property type="entry name" value="Ribonuclease H-like superfamily/Ribonuclease H"/>
    <property type="match status" value="1"/>
</dbReference>
<dbReference type="InterPro" id="IPR012337">
    <property type="entry name" value="RNaseH-like_sf"/>
</dbReference>
<evidence type="ECO:0000259" key="1">
    <source>
        <dbReference type="PROSITE" id="PS50994"/>
    </source>
</evidence>
<dbReference type="InterPro" id="IPR048020">
    <property type="entry name" value="Transpos_IS3"/>
</dbReference>
<keyword evidence="3" id="KW-1185">Reference proteome</keyword>
<dbReference type="OrthoDB" id="9815231at2"/>
<dbReference type="GO" id="GO:0015074">
    <property type="term" value="P:DNA integration"/>
    <property type="evidence" value="ECO:0007669"/>
    <property type="project" value="InterPro"/>
</dbReference>
<evidence type="ECO:0000313" key="3">
    <source>
        <dbReference type="Proteomes" id="UP000316008"/>
    </source>
</evidence>
<name>A0A556MG96_9FLAO</name>
<dbReference type="PANTHER" id="PTHR47515">
    <property type="entry name" value="LOW CALCIUM RESPONSE LOCUS PROTEIN T"/>
    <property type="match status" value="1"/>
</dbReference>
<dbReference type="Pfam" id="PF13683">
    <property type="entry name" value="rve_3"/>
    <property type="match status" value="1"/>
</dbReference>
<proteinExistence type="predicted"/>
<dbReference type="GO" id="GO:0003676">
    <property type="term" value="F:nucleic acid binding"/>
    <property type="evidence" value="ECO:0007669"/>
    <property type="project" value="InterPro"/>
</dbReference>
<dbReference type="PROSITE" id="PS50994">
    <property type="entry name" value="INTEGRASE"/>
    <property type="match status" value="1"/>
</dbReference>
<comment type="caution">
    <text evidence="2">The sequence shown here is derived from an EMBL/GenBank/DDBJ whole genome shotgun (WGS) entry which is preliminary data.</text>
</comment>
<dbReference type="PANTHER" id="PTHR47515:SF2">
    <property type="entry name" value="INTEGRASE CORE DOMAIN PROTEIN"/>
    <property type="match status" value="1"/>
</dbReference>
<dbReference type="AlphaFoldDB" id="A0A556MG96"/>
<evidence type="ECO:0000313" key="2">
    <source>
        <dbReference type="EMBL" id="TSJ38947.1"/>
    </source>
</evidence>
<dbReference type="NCBIfam" id="NF033516">
    <property type="entry name" value="transpos_IS3"/>
    <property type="match status" value="1"/>
</dbReference>